<dbReference type="Proteomes" id="UP001165590">
    <property type="component" value="Unassembled WGS sequence"/>
</dbReference>
<comment type="caution">
    <text evidence="2">The sequence shown here is derived from an EMBL/GenBank/DDBJ whole genome shotgun (WGS) entry which is preliminary data.</text>
</comment>
<evidence type="ECO:0000313" key="3">
    <source>
        <dbReference type="Proteomes" id="UP001165590"/>
    </source>
</evidence>
<feature type="transmembrane region" description="Helical" evidence="1">
    <location>
        <begin position="34"/>
        <end position="54"/>
    </location>
</feature>
<keyword evidence="1" id="KW-0472">Membrane</keyword>
<feature type="transmembrane region" description="Helical" evidence="1">
    <location>
        <begin position="66"/>
        <end position="85"/>
    </location>
</feature>
<keyword evidence="3" id="KW-1185">Reference proteome</keyword>
<sequence>MHVPTQCAALCPRALIREGRIPVPSRPSRDSNALALLGLVAVLVILAISGFAMYVTYQHPALAQPLSVAAGVATVLLAAVALAFARR</sequence>
<reference evidence="2" key="1">
    <citation type="journal article" date="2022" name="bioRxiv">
        <title>Discovery and biosynthetic assessment of Streptomyces ortus sp nov. isolated from a deep-sea sponge.</title>
        <authorList>
            <person name="Williams S.E."/>
        </authorList>
    </citation>
    <scope>NUCLEOTIDE SEQUENCE</scope>
    <source>
        <strain evidence="2">A15ISP2-DRY2</strain>
    </source>
</reference>
<organism evidence="2 3">
    <name type="scientific">Streptomyces ortus</name>
    <dbReference type="NCBI Taxonomy" id="2867268"/>
    <lineage>
        <taxon>Bacteria</taxon>
        <taxon>Bacillati</taxon>
        <taxon>Actinomycetota</taxon>
        <taxon>Actinomycetes</taxon>
        <taxon>Kitasatosporales</taxon>
        <taxon>Streptomycetaceae</taxon>
        <taxon>Streptomyces</taxon>
    </lineage>
</organism>
<dbReference type="RefSeq" id="WP_267024834.1">
    <property type="nucleotide sequence ID" value="NZ_JAIFZO010000002.1"/>
</dbReference>
<gene>
    <name evidence="2" type="ORF">K3769_02780</name>
</gene>
<keyword evidence="1" id="KW-1133">Transmembrane helix</keyword>
<protein>
    <submittedName>
        <fullName evidence="2">Uncharacterized protein</fullName>
    </submittedName>
</protein>
<accession>A0ABT3UVW6</accession>
<dbReference type="EMBL" id="JAIFZO010000002">
    <property type="protein sequence ID" value="MCX4231710.1"/>
    <property type="molecule type" value="Genomic_DNA"/>
</dbReference>
<evidence type="ECO:0000313" key="2">
    <source>
        <dbReference type="EMBL" id="MCX4231710.1"/>
    </source>
</evidence>
<evidence type="ECO:0000256" key="1">
    <source>
        <dbReference type="SAM" id="Phobius"/>
    </source>
</evidence>
<keyword evidence="1" id="KW-0812">Transmembrane</keyword>
<name>A0ABT3UVW6_9ACTN</name>
<proteinExistence type="predicted"/>